<accession>Q0TX80</accession>
<sequence length="58" mass="6744">MSPQKGQKDKLWLFVFDVSNESVKMTHLMSYAYSSLIVLVEQGHTALHKLDNKHYTTF</sequence>
<reference evidence="2" key="1">
    <citation type="journal article" date="2007" name="Plant Cell">
        <title>Dothideomycete-plant interactions illuminated by genome sequencing and EST analysis of the wheat pathogen Stagonospora nodorum.</title>
        <authorList>
            <person name="Hane J.K."/>
            <person name="Lowe R.G."/>
            <person name="Solomon P.S."/>
            <person name="Tan K.C."/>
            <person name="Schoch C.L."/>
            <person name="Spatafora J.W."/>
            <person name="Crous P.W."/>
            <person name="Kodira C."/>
            <person name="Birren B.W."/>
            <person name="Galagan J.E."/>
            <person name="Torriani S.F."/>
            <person name="McDonald B.A."/>
            <person name="Oliver R.P."/>
        </authorList>
    </citation>
    <scope>NUCLEOTIDE SEQUENCE [LARGE SCALE GENOMIC DNA]</scope>
    <source>
        <strain evidence="2">SN15 / ATCC MYA-4574 / FGSC 10173</strain>
    </source>
</reference>
<protein>
    <submittedName>
        <fullName evidence="1">Uncharacterized protein</fullName>
    </submittedName>
</protein>
<dbReference type="InParanoid" id="Q0TX80"/>
<dbReference type="AlphaFoldDB" id="Q0TX80"/>
<dbReference type="EMBL" id="CH445365">
    <property type="protein sequence ID" value="EAT76730.1"/>
    <property type="molecule type" value="Genomic_DNA"/>
</dbReference>
<evidence type="ECO:0000313" key="2">
    <source>
        <dbReference type="Proteomes" id="UP000001055"/>
    </source>
</evidence>
<dbReference type="RefSeq" id="XP_001806027.1">
    <property type="nucleotide sequence ID" value="XM_001805975.1"/>
</dbReference>
<proteinExistence type="predicted"/>
<evidence type="ECO:0000313" key="1">
    <source>
        <dbReference type="EMBL" id="EAT76730.1"/>
    </source>
</evidence>
<name>Q0TX80_PHANO</name>
<gene>
    <name evidence="1" type="ORF">SNOG_15892</name>
</gene>
<dbReference type="KEGG" id="pno:SNOG_15892"/>
<organism evidence="1 2">
    <name type="scientific">Phaeosphaeria nodorum (strain SN15 / ATCC MYA-4574 / FGSC 10173)</name>
    <name type="common">Glume blotch fungus</name>
    <name type="synonym">Parastagonospora nodorum</name>
    <dbReference type="NCBI Taxonomy" id="321614"/>
    <lineage>
        <taxon>Eukaryota</taxon>
        <taxon>Fungi</taxon>
        <taxon>Dikarya</taxon>
        <taxon>Ascomycota</taxon>
        <taxon>Pezizomycotina</taxon>
        <taxon>Dothideomycetes</taxon>
        <taxon>Pleosporomycetidae</taxon>
        <taxon>Pleosporales</taxon>
        <taxon>Pleosporineae</taxon>
        <taxon>Phaeosphaeriaceae</taxon>
        <taxon>Parastagonospora</taxon>
    </lineage>
</organism>
<dbReference type="GeneID" id="5982957"/>
<dbReference type="Proteomes" id="UP000001055">
    <property type="component" value="Unassembled WGS sequence"/>
</dbReference>